<keyword evidence="2" id="KW-1185">Reference proteome</keyword>
<comment type="caution">
    <text evidence="1">The sequence shown here is derived from an EMBL/GenBank/DDBJ whole genome shotgun (WGS) entry which is preliminary data.</text>
</comment>
<gene>
    <name evidence="1" type="ORF">CKO25_12020</name>
</gene>
<evidence type="ECO:0000313" key="1">
    <source>
        <dbReference type="EMBL" id="MBK1645355.1"/>
    </source>
</evidence>
<protein>
    <recommendedName>
        <fullName evidence="3">Type 4 fimbrial biogenesis protein PilX N-terminal domain-containing protein</fullName>
    </recommendedName>
</protein>
<dbReference type="RefSeq" id="WP_200388152.1">
    <property type="nucleotide sequence ID" value="NZ_NRSD01000011.1"/>
</dbReference>
<name>A0A9X0WIY0_9GAMM</name>
<evidence type="ECO:0000313" key="2">
    <source>
        <dbReference type="Proteomes" id="UP001138802"/>
    </source>
</evidence>
<dbReference type="Proteomes" id="UP001138802">
    <property type="component" value="Unassembled WGS sequence"/>
</dbReference>
<proteinExistence type="predicted"/>
<reference evidence="1 2" key="1">
    <citation type="journal article" date="2020" name="Microorganisms">
        <title>Osmotic Adaptation and Compatible Solute Biosynthesis of Phototrophic Bacteria as Revealed from Genome Analyses.</title>
        <authorList>
            <person name="Imhoff J.F."/>
            <person name="Rahn T."/>
            <person name="Kunzel S."/>
            <person name="Keller A."/>
            <person name="Neulinger S.C."/>
        </authorList>
    </citation>
    <scope>NUCLEOTIDE SEQUENCE [LARGE SCALE GENOMIC DNA]</scope>
    <source>
        <strain evidence="1 2">DSM 21303</strain>
    </source>
</reference>
<sequence length="419" mass="43911">MMTRRGWPDRIGWRQRGIATLVVAIILLVGVSMAVIFGSRVALMEQRLAANSLRSAQAASAAQAGLERALAHIRGGGVPGTCQFMGTLPESAAENASATLYWARFQNPDLGFAEPICPAVPPANIDLTDCANRTGGATRRLTIVSCGWSDDRAGLQYAVADVRAGPSLGGPGPTNPMISGTGVVFNGAARVFNLFNNLTIWSAGAFSVSGNPGNTFIRNPANPSLSQDPLVLQSSIADLPSSCGTHNTTDTYICTTDASVIGPDVIDHDYALANLSQAAFFEAFMGVPREEYKRAIASQILSGAQLNAISGPVGGQVIWVEGDLSTGKDLGSPTRPLVLIVDGNATFTGNPNFYGVLYVDGDLSVNGIPRFFGSAIIRGQGKGGGTPRFIYDPQAVRNAAQLGARAVLSGSWRDWVVTP</sequence>
<evidence type="ECO:0008006" key="3">
    <source>
        <dbReference type="Google" id="ProtNLM"/>
    </source>
</evidence>
<accession>A0A9X0WIY0</accession>
<dbReference type="AlphaFoldDB" id="A0A9X0WIY0"/>
<organism evidence="1 2">
    <name type="scientific">Thiocapsa imhoffii</name>
    <dbReference type="NCBI Taxonomy" id="382777"/>
    <lineage>
        <taxon>Bacteria</taxon>
        <taxon>Pseudomonadati</taxon>
        <taxon>Pseudomonadota</taxon>
        <taxon>Gammaproteobacteria</taxon>
        <taxon>Chromatiales</taxon>
        <taxon>Chromatiaceae</taxon>
        <taxon>Thiocapsa</taxon>
    </lineage>
</organism>
<dbReference type="EMBL" id="NRSD01000011">
    <property type="protein sequence ID" value="MBK1645355.1"/>
    <property type="molecule type" value="Genomic_DNA"/>
</dbReference>